<evidence type="ECO:0000313" key="1">
    <source>
        <dbReference type="EMBL" id="KAH9475460.1"/>
    </source>
</evidence>
<comment type="caution">
    <text evidence="1">The sequence shown here is derived from an EMBL/GenBank/DDBJ whole genome shotgun (WGS) entry which is preliminary data.</text>
</comment>
<proteinExistence type="predicted"/>
<dbReference type="EMBL" id="JAFIQS020000012">
    <property type="protein sequence ID" value="KAH9475460.1"/>
    <property type="molecule type" value="Genomic_DNA"/>
</dbReference>
<gene>
    <name evidence="1" type="ORF">JR316_0012571</name>
</gene>
<reference evidence="1" key="1">
    <citation type="submission" date="2021-10" db="EMBL/GenBank/DDBJ databases">
        <title>Psilocybe cubensis genome.</title>
        <authorList>
            <person name="Mckernan K.J."/>
            <person name="Crawford S."/>
            <person name="Trippe A."/>
            <person name="Kane L.T."/>
            <person name="Mclaughlin S."/>
        </authorList>
    </citation>
    <scope>NUCLEOTIDE SEQUENCE</scope>
    <source>
        <strain evidence="1">MGC-MH-2018</strain>
    </source>
</reference>
<name>A0ACB8GK92_PSICU</name>
<keyword evidence="2" id="KW-1185">Reference proteome</keyword>
<sequence>MAEVTAPGPAKNLFQICFTCRDMMNDQVYSESLSAVTRSWEIFINLCRHRQSNLLRSQPTFERERMHTSLLQAFFDLPGHIVAALQDPGFDLRAPRIHTPIASTTYASTPLERPLTEGQQKRVVKRNKAANNARAKKRQKESKAADAYVRARAHSKLIDKSAPAHCDLQTENIPVSSTGYIALNQGPTSDRAYTLEDLVGEQSEYKFRLIKHTGESTPIVDASNHVIGVIANHPNDPYWQDLQRQASAAIEARRDRCCIPIEDETHRRGAFISLNCGVSHGGGRKMPGNVKNSKPNAEVLAELNAMEPFQRFSSFASSVMYTWANQLYQYYATTLSKLHSKHPKLRRIFPDSIFSAVSYNFGPWTTCFQHKDFANLAFGWCAVTALGDFDYTAGGHLILWELKIVIEFPPGCTILFPSALITHSNVPIKETERRYSFAQYTAGGIFRWVENNFMTRERYLAKLTREQRAQDEEANATRWKLGLSLLSTSNNAKTTA</sequence>
<organism evidence="1 2">
    <name type="scientific">Psilocybe cubensis</name>
    <name type="common">Psychedelic mushroom</name>
    <name type="synonym">Stropharia cubensis</name>
    <dbReference type="NCBI Taxonomy" id="181762"/>
    <lineage>
        <taxon>Eukaryota</taxon>
        <taxon>Fungi</taxon>
        <taxon>Dikarya</taxon>
        <taxon>Basidiomycota</taxon>
        <taxon>Agaricomycotina</taxon>
        <taxon>Agaricomycetes</taxon>
        <taxon>Agaricomycetidae</taxon>
        <taxon>Agaricales</taxon>
        <taxon>Agaricineae</taxon>
        <taxon>Strophariaceae</taxon>
        <taxon>Psilocybe</taxon>
    </lineage>
</organism>
<protein>
    <submittedName>
        <fullName evidence="1">Uncharacterized protein</fullName>
    </submittedName>
</protein>
<accession>A0ACB8GK92</accession>
<evidence type="ECO:0000313" key="2">
    <source>
        <dbReference type="Proteomes" id="UP000664032"/>
    </source>
</evidence>
<dbReference type="Proteomes" id="UP000664032">
    <property type="component" value="Unassembled WGS sequence"/>
</dbReference>